<organism evidence="1 3">
    <name type="scientific">Wuchereria bancrofti</name>
    <dbReference type="NCBI Taxonomy" id="6293"/>
    <lineage>
        <taxon>Eukaryota</taxon>
        <taxon>Metazoa</taxon>
        <taxon>Ecdysozoa</taxon>
        <taxon>Nematoda</taxon>
        <taxon>Chromadorea</taxon>
        <taxon>Rhabditida</taxon>
        <taxon>Spirurina</taxon>
        <taxon>Spiruromorpha</taxon>
        <taxon>Filarioidea</taxon>
        <taxon>Onchocercidae</taxon>
        <taxon>Wuchereria</taxon>
    </lineage>
</organism>
<dbReference type="Proteomes" id="UP000270924">
    <property type="component" value="Unassembled WGS sequence"/>
</dbReference>
<evidence type="ECO:0000313" key="1">
    <source>
        <dbReference type="EMBL" id="EJW88813.1"/>
    </source>
</evidence>
<dbReference type="InParanoid" id="J9F2R3"/>
<dbReference type="Proteomes" id="UP000004810">
    <property type="component" value="Unassembled WGS sequence"/>
</dbReference>
<sequence>MNRSRSNPFDLYDPQAIDHIARLISTIPCTTNAQHIQISSDRITQTCKLCVTHAHGEAIFARHSHQYPFTTQEDRLNKERSLSGNNCGSECLRAGYESTPECTCKLEYLENSCKTLI</sequence>
<reference evidence="1" key="2">
    <citation type="submission" date="2012-08" db="EMBL/GenBank/DDBJ databases">
        <title>The Genome Sequence of Wuchereria bancrofti.</title>
        <authorList>
            <consortium name="The Broad Institute Genome Sequencing Platform"/>
            <consortium name="Broad Institute Genome Sequencing Center for Infectious Disease"/>
            <person name="Nutman T.B."/>
            <person name="Fink D.L."/>
            <person name="Russ C."/>
            <person name="Young S."/>
            <person name="Zeng Q."/>
            <person name="Koehrsen M."/>
            <person name="Alvarado L."/>
            <person name="Berlin A."/>
            <person name="Borenstein D."/>
            <person name="Chapman S.B."/>
            <person name="Chen Z."/>
            <person name="Engels R."/>
            <person name="Freedman E."/>
            <person name="Gellesch M."/>
            <person name="Goldberg J."/>
            <person name="Griggs A."/>
            <person name="Gujja S."/>
            <person name="Heilman E.R."/>
            <person name="Heiman D."/>
            <person name="Hepburn T."/>
            <person name="Howarth C."/>
            <person name="Jen D."/>
            <person name="Larson L."/>
            <person name="Lewis B."/>
            <person name="Mehta T."/>
            <person name="Park D."/>
            <person name="Pearson M."/>
            <person name="Richards J."/>
            <person name="Roberts A."/>
            <person name="Saif S."/>
            <person name="Shea T."/>
            <person name="Shenoy N."/>
            <person name="Sisk P."/>
            <person name="Stolte C."/>
            <person name="Sykes S."/>
            <person name="Walk T."/>
            <person name="White J."/>
            <person name="Yandava C."/>
            <person name="Haas B."/>
            <person name="Henn M.R."/>
            <person name="Nusbaum C."/>
            <person name="Birren B."/>
        </authorList>
    </citation>
    <scope>NUCLEOTIDE SEQUENCE</scope>
</reference>
<dbReference type="EMBL" id="ADBV01000039">
    <property type="protein sequence ID" value="EJW88813.1"/>
    <property type="molecule type" value="Genomic_DNA"/>
</dbReference>
<keyword evidence="4" id="KW-1185">Reference proteome</keyword>
<dbReference type="AlphaFoldDB" id="J9F2R3"/>
<accession>J9F2R3</accession>
<gene>
    <name evidence="2" type="ORF">WBA_LOCUS11271</name>
    <name evidence="1" type="ORF">WUBG_00276</name>
</gene>
<name>J9F2R3_WUCBA</name>
<evidence type="ECO:0000313" key="4">
    <source>
        <dbReference type="Proteomes" id="UP000270924"/>
    </source>
</evidence>
<dbReference type="EMBL" id="UYWW01012307">
    <property type="protein sequence ID" value="VDM20440.1"/>
    <property type="molecule type" value="Genomic_DNA"/>
</dbReference>
<proteinExistence type="predicted"/>
<evidence type="ECO:0000313" key="2">
    <source>
        <dbReference type="EMBL" id="VDM20440.1"/>
    </source>
</evidence>
<evidence type="ECO:0000313" key="3">
    <source>
        <dbReference type="Proteomes" id="UP000004810"/>
    </source>
</evidence>
<reference evidence="2 4" key="3">
    <citation type="submission" date="2018-11" db="EMBL/GenBank/DDBJ databases">
        <authorList>
            <consortium name="Pathogen Informatics"/>
        </authorList>
    </citation>
    <scope>NUCLEOTIDE SEQUENCE [LARGE SCALE GENOMIC DNA]</scope>
</reference>
<protein>
    <submittedName>
        <fullName evidence="1">Uncharacterized protein</fullName>
    </submittedName>
</protein>
<reference evidence="3" key="1">
    <citation type="submission" date="2012-08" db="EMBL/GenBank/DDBJ databases">
        <title>The Genome Sequence of Wuchereria bancrofti.</title>
        <authorList>
            <person name="Nutman T.B."/>
            <person name="Fink D.L."/>
            <person name="Russ C."/>
            <person name="Young S."/>
            <person name="Zeng Q."/>
            <person name="Koehrsen M."/>
            <person name="Alvarado L."/>
            <person name="Berlin A."/>
            <person name="Chapman S.B."/>
            <person name="Chen Z."/>
            <person name="Freedman E."/>
            <person name="Gellesch M."/>
            <person name="Goldberg J."/>
            <person name="Griggs A."/>
            <person name="Gujja S."/>
            <person name="Heilman E.R."/>
            <person name="Heiman D."/>
            <person name="Hepburn T."/>
            <person name="Howarth C."/>
            <person name="Jen D."/>
            <person name="Larson L."/>
            <person name="Lewis B."/>
            <person name="Mehta T."/>
            <person name="Park D."/>
            <person name="Pearson M."/>
            <person name="Roberts A."/>
            <person name="Saif S."/>
            <person name="Shea T."/>
            <person name="Shenoy N."/>
            <person name="Sisk P."/>
            <person name="Stolte C."/>
            <person name="Sykes S."/>
            <person name="Walk T."/>
            <person name="White J."/>
            <person name="Yandava C."/>
            <person name="Haas B."/>
            <person name="Henn M.R."/>
            <person name="Nusbaum C."/>
            <person name="Birren B."/>
        </authorList>
    </citation>
    <scope>NUCLEOTIDE SEQUENCE [LARGE SCALE GENOMIC DNA]</scope>
    <source>
        <strain evidence="3">NA</strain>
    </source>
</reference>